<organism evidence="1 2">
    <name type="scientific">Puccinia striiformis f. sp. tritici</name>
    <dbReference type="NCBI Taxonomy" id="168172"/>
    <lineage>
        <taxon>Eukaryota</taxon>
        <taxon>Fungi</taxon>
        <taxon>Dikarya</taxon>
        <taxon>Basidiomycota</taxon>
        <taxon>Pucciniomycotina</taxon>
        <taxon>Pucciniomycetes</taxon>
        <taxon>Pucciniales</taxon>
        <taxon>Pucciniaceae</taxon>
        <taxon>Puccinia</taxon>
    </lineage>
</organism>
<feature type="non-terminal residue" evidence="1">
    <location>
        <position position="1"/>
    </location>
</feature>
<evidence type="ECO:0000313" key="1">
    <source>
        <dbReference type="EMBL" id="KAI7959365.1"/>
    </source>
</evidence>
<comment type="caution">
    <text evidence="1">The sequence shown here is derived from an EMBL/GenBank/DDBJ whole genome shotgun (WGS) entry which is preliminary data.</text>
</comment>
<dbReference type="Proteomes" id="UP001060170">
    <property type="component" value="Chromosome 3"/>
</dbReference>
<keyword evidence="2" id="KW-1185">Reference proteome</keyword>
<reference evidence="1 2" key="3">
    <citation type="journal article" date="2022" name="Microbiol. Spectr.">
        <title>Folding features and dynamics of 3D genome architecture in plant fungal pathogens.</title>
        <authorList>
            <person name="Xia C."/>
        </authorList>
    </citation>
    <scope>NUCLEOTIDE SEQUENCE [LARGE SCALE GENOMIC DNA]</scope>
    <source>
        <strain evidence="1 2">93-210</strain>
    </source>
</reference>
<evidence type="ECO:0000313" key="2">
    <source>
        <dbReference type="Proteomes" id="UP001060170"/>
    </source>
</evidence>
<sequence length="112" mass="12398">GKHDRRTNNQQNCSGDGPGQLFNHIATPFGISVTSYCSHLRWALIWYTTSIPLCLQGPALVRRGSPSINGLESSDTLSDNEVPEKKAAKFEAVNLTKMNISPKIEKEPFQIK</sequence>
<accession>A0ACC0ERX6</accession>
<dbReference type="EMBL" id="CM045867">
    <property type="protein sequence ID" value="KAI7959365.1"/>
    <property type="molecule type" value="Genomic_DNA"/>
</dbReference>
<protein>
    <submittedName>
        <fullName evidence="1">Uncharacterized protein</fullName>
    </submittedName>
</protein>
<reference evidence="2" key="1">
    <citation type="journal article" date="2018" name="BMC Genomics">
        <title>Genomic insights into host adaptation between the wheat stripe rust pathogen (Puccinia striiformis f. sp. tritici) and the barley stripe rust pathogen (Puccinia striiformis f. sp. hordei).</title>
        <authorList>
            <person name="Xia C."/>
            <person name="Wang M."/>
            <person name="Yin C."/>
            <person name="Cornejo O.E."/>
            <person name="Hulbert S.H."/>
            <person name="Chen X."/>
        </authorList>
    </citation>
    <scope>NUCLEOTIDE SEQUENCE [LARGE SCALE GENOMIC DNA]</scope>
    <source>
        <strain evidence="2">93-210</strain>
    </source>
</reference>
<reference evidence="2" key="2">
    <citation type="journal article" date="2018" name="Mol. Plant Microbe Interact.">
        <title>Genome sequence resources for the wheat stripe rust pathogen (Puccinia striiformis f. sp. tritici) and the barley stripe rust pathogen (Puccinia striiformis f. sp. hordei).</title>
        <authorList>
            <person name="Xia C."/>
            <person name="Wang M."/>
            <person name="Yin C."/>
            <person name="Cornejo O.E."/>
            <person name="Hulbert S.H."/>
            <person name="Chen X."/>
        </authorList>
    </citation>
    <scope>NUCLEOTIDE SEQUENCE [LARGE SCALE GENOMIC DNA]</scope>
    <source>
        <strain evidence="2">93-210</strain>
    </source>
</reference>
<gene>
    <name evidence="1" type="ORF">MJO28_003156</name>
</gene>
<name>A0ACC0ERX6_9BASI</name>
<proteinExistence type="predicted"/>